<reference evidence="1 2" key="1">
    <citation type="submission" date="2020-04" db="EMBL/GenBank/DDBJ databases">
        <authorList>
            <person name="Yoon J."/>
        </authorList>
    </citation>
    <scope>NUCLEOTIDE SEQUENCE [LARGE SCALE GENOMIC DNA]</scope>
    <source>
        <strain evidence="1 2">DJ-13</strain>
    </source>
</reference>
<dbReference type="Pfam" id="PF07609">
    <property type="entry name" value="DUF1572"/>
    <property type="match status" value="1"/>
</dbReference>
<keyword evidence="2" id="KW-1185">Reference proteome</keyword>
<evidence type="ECO:0000313" key="1">
    <source>
        <dbReference type="EMBL" id="NKI32243.1"/>
    </source>
</evidence>
<dbReference type="InterPro" id="IPR034660">
    <property type="entry name" value="DinB/YfiT-like"/>
</dbReference>
<protein>
    <submittedName>
        <fullName evidence="1">DUF1572 family protein</fullName>
    </submittedName>
</protein>
<name>A0ABX1GQP2_9FLAO</name>
<proteinExistence type="predicted"/>
<comment type="caution">
    <text evidence="1">The sequence shown here is derived from an EMBL/GenBank/DDBJ whole genome shotgun (WGS) entry which is preliminary data.</text>
</comment>
<evidence type="ECO:0000313" key="2">
    <source>
        <dbReference type="Proteomes" id="UP000718451"/>
    </source>
</evidence>
<dbReference type="InterPro" id="IPR011466">
    <property type="entry name" value="DUF1572"/>
</dbReference>
<accession>A0ABX1GQP2</accession>
<dbReference type="EMBL" id="JAAWWL010000002">
    <property type="protein sequence ID" value="NKI32243.1"/>
    <property type="molecule type" value="Genomic_DNA"/>
</dbReference>
<dbReference type="Gene3D" id="1.20.120.450">
    <property type="entry name" value="dinb family like domain"/>
    <property type="match status" value="1"/>
</dbReference>
<organism evidence="1 2">
    <name type="scientific">Croceivirga thetidis</name>
    <dbReference type="NCBI Taxonomy" id="2721623"/>
    <lineage>
        <taxon>Bacteria</taxon>
        <taxon>Pseudomonadati</taxon>
        <taxon>Bacteroidota</taxon>
        <taxon>Flavobacteriia</taxon>
        <taxon>Flavobacteriales</taxon>
        <taxon>Flavobacteriaceae</taxon>
        <taxon>Croceivirga</taxon>
    </lineage>
</organism>
<gene>
    <name evidence="1" type="ORF">HCU67_09845</name>
</gene>
<sequence>MDELRKFQFEFVENCCFRMDESLRMLKIALAKVSEDQVWLKPNSSLNSIGNLILHLCGNMTQYGIASLTETEDKRQRDLEFSTEGGLSKNELLNKIHVVIEEVKSTFSTISIERLLQQKQVQGFDFSGIGNMVHVVEHLSYHTGQIAFWVKQLQNESLGFYEGHDLNTKNED</sequence>
<dbReference type="RefSeq" id="WP_168552458.1">
    <property type="nucleotide sequence ID" value="NZ_JAAWWL010000002.1"/>
</dbReference>
<dbReference type="Proteomes" id="UP000718451">
    <property type="component" value="Unassembled WGS sequence"/>
</dbReference>
<dbReference type="SUPFAM" id="SSF109854">
    <property type="entry name" value="DinB/YfiT-like putative metalloenzymes"/>
    <property type="match status" value="1"/>
</dbReference>